<name>A0ABY2YWZ6_9LACO</name>
<evidence type="ECO:0000313" key="4">
    <source>
        <dbReference type="Proteomes" id="UP000777560"/>
    </source>
</evidence>
<evidence type="ECO:0000313" key="3">
    <source>
        <dbReference type="EMBL" id="TPR22839.1"/>
    </source>
</evidence>
<keyword evidence="1" id="KW-0238">DNA-binding</keyword>
<dbReference type="Gene3D" id="1.10.260.40">
    <property type="entry name" value="lambda repressor-like DNA-binding domains"/>
    <property type="match status" value="1"/>
</dbReference>
<dbReference type="SUPFAM" id="SSF47413">
    <property type="entry name" value="lambda repressor-like DNA-binding domains"/>
    <property type="match status" value="1"/>
</dbReference>
<dbReference type="InterPro" id="IPR010982">
    <property type="entry name" value="Lambda_DNA-bd_dom_sf"/>
</dbReference>
<dbReference type="EMBL" id="QUAV01000007">
    <property type="protein sequence ID" value="TPR22839.1"/>
    <property type="molecule type" value="Genomic_DNA"/>
</dbReference>
<dbReference type="CDD" id="cd00093">
    <property type="entry name" value="HTH_XRE"/>
    <property type="match status" value="1"/>
</dbReference>
<evidence type="ECO:0000256" key="1">
    <source>
        <dbReference type="ARBA" id="ARBA00023125"/>
    </source>
</evidence>
<dbReference type="Pfam" id="PF01381">
    <property type="entry name" value="HTH_3"/>
    <property type="match status" value="1"/>
</dbReference>
<accession>A0ABY2YWZ6</accession>
<dbReference type="InterPro" id="IPR001387">
    <property type="entry name" value="Cro/C1-type_HTH"/>
</dbReference>
<dbReference type="PANTHER" id="PTHR46797">
    <property type="entry name" value="HTH-TYPE TRANSCRIPTIONAL REGULATOR"/>
    <property type="match status" value="1"/>
</dbReference>
<gene>
    <name evidence="3" type="ORF">DY114_07490</name>
</gene>
<dbReference type="PANTHER" id="PTHR46797:SF1">
    <property type="entry name" value="METHYLPHOSPHONATE SYNTHASE"/>
    <property type="match status" value="1"/>
</dbReference>
<dbReference type="Proteomes" id="UP000777560">
    <property type="component" value="Unassembled WGS sequence"/>
</dbReference>
<feature type="domain" description="HTH cro/C1-type" evidence="2">
    <location>
        <begin position="5"/>
        <end position="59"/>
    </location>
</feature>
<comment type="caution">
    <text evidence="3">The sequence shown here is derived from an EMBL/GenBank/DDBJ whole genome shotgun (WGS) entry which is preliminary data.</text>
</comment>
<sequence>MGFILKRLRQVYGDSAKDFSVKLGLSSSYLSEIENGKKNVSISILTKYAEILGIKVSSIILIAEDEDSLKKENKFKQLVQPIMKKIMLRK</sequence>
<organism evidence="3 4">
    <name type="scientific">Apilactobacillus micheneri</name>
    <dbReference type="NCBI Taxonomy" id="1899430"/>
    <lineage>
        <taxon>Bacteria</taxon>
        <taxon>Bacillati</taxon>
        <taxon>Bacillota</taxon>
        <taxon>Bacilli</taxon>
        <taxon>Lactobacillales</taxon>
        <taxon>Lactobacillaceae</taxon>
        <taxon>Apilactobacillus</taxon>
    </lineage>
</organism>
<proteinExistence type="predicted"/>
<dbReference type="SMART" id="SM00530">
    <property type="entry name" value="HTH_XRE"/>
    <property type="match status" value="1"/>
</dbReference>
<protein>
    <submittedName>
        <fullName evidence="3">XRE family transcriptional regulator</fullName>
    </submittedName>
</protein>
<reference evidence="3 4" key="1">
    <citation type="submission" date="2018-08" db="EMBL/GenBank/DDBJ databases">
        <title>Comparative genomics of wild bee and flower associated Lactobacillus reveals potential adaptation to the bee host.</title>
        <authorList>
            <person name="Vuong H.Q."/>
            <person name="Mcfrederick Q.S."/>
        </authorList>
    </citation>
    <scope>NUCLEOTIDE SEQUENCE [LARGE SCALE GENOMIC DNA]</scope>
    <source>
        <strain evidence="3 4">HV_13</strain>
    </source>
</reference>
<dbReference type="InterPro" id="IPR050807">
    <property type="entry name" value="TransReg_Diox_bact_type"/>
</dbReference>
<dbReference type="PROSITE" id="PS50943">
    <property type="entry name" value="HTH_CROC1"/>
    <property type="match status" value="1"/>
</dbReference>
<evidence type="ECO:0000259" key="2">
    <source>
        <dbReference type="PROSITE" id="PS50943"/>
    </source>
</evidence>
<keyword evidence="4" id="KW-1185">Reference proteome</keyword>